<evidence type="ECO:0000256" key="5">
    <source>
        <dbReference type="SAM" id="SignalP"/>
    </source>
</evidence>
<feature type="chain" id="PRO_5003393630" evidence="5">
    <location>
        <begin position="23"/>
        <end position="212"/>
    </location>
</feature>
<evidence type="ECO:0000256" key="1">
    <source>
        <dbReference type="ARBA" id="ARBA00004442"/>
    </source>
</evidence>
<dbReference type="AlphaFoldDB" id="F9RWZ2"/>
<name>F9RWZ2_9VIBR</name>
<dbReference type="PANTHER" id="PTHR30329:SF21">
    <property type="entry name" value="LIPOPROTEIN YIAD-RELATED"/>
    <property type="match status" value="1"/>
</dbReference>
<evidence type="ECO:0000256" key="2">
    <source>
        <dbReference type="ARBA" id="ARBA00023136"/>
    </source>
</evidence>
<dbReference type="PRINTS" id="PR01021">
    <property type="entry name" value="OMPADOMAIN"/>
</dbReference>
<dbReference type="GO" id="GO:0009279">
    <property type="term" value="C:cell outer membrane"/>
    <property type="evidence" value="ECO:0007669"/>
    <property type="project" value="UniProtKB-SubCell"/>
</dbReference>
<sequence>MHRVLPTLLIALMSMPFSSVWANESQEIIRYCAKPDLNYQQDIVFGPATQVNMLQGAFMLLQKESDYQLTKQMIHQELLKAGIDPDCAEYLMSKSNTINYQTGELVARVYFAFDKSNLTKESQYVLDTMVEKLGTQGQNLVLEGHTDHIGSHAYNFALGLRRAGSVDNYLVAKQMPKDALQVVSKGETIPIKTNTTAEGRKANRRVDIVAGE</sequence>
<dbReference type="PANTHER" id="PTHR30329">
    <property type="entry name" value="STATOR ELEMENT OF FLAGELLAR MOTOR COMPLEX"/>
    <property type="match status" value="1"/>
</dbReference>
<gene>
    <name evidence="7" type="ORF">VII00023_13892</name>
</gene>
<keyword evidence="2 4" id="KW-0472">Membrane</keyword>
<keyword evidence="3" id="KW-0998">Cell outer membrane</keyword>
<evidence type="ECO:0000256" key="3">
    <source>
        <dbReference type="ARBA" id="ARBA00023237"/>
    </source>
</evidence>
<accession>F9RWZ2</accession>
<reference evidence="7 8" key="1">
    <citation type="journal article" date="2012" name="Int. J. Syst. Evol. Microbiol.">
        <title>Vibrio caribbeanicus sp. nov., isolated from the marine sponge Scleritoderma cyanea.</title>
        <authorList>
            <person name="Hoffmann M."/>
            <person name="Monday S.R."/>
            <person name="Allard M.W."/>
            <person name="Strain E.A."/>
            <person name="Whittaker P."/>
            <person name="Naum M."/>
            <person name="McCarthy P.J."/>
            <person name="Lopez J.V."/>
            <person name="Fischer M."/>
            <person name="Brown E.W."/>
        </authorList>
    </citation>
    <scope>NUCLEOTIDE SEQUENCE [LARGE SCALE GENOMIC DNA]</scope>
    <source>
        <strain evidence="7 8">ATCC 700023</strain>
    </source>
</reference>
<dbReference type="RefSeq" id="WP_006710396.1">
    <property type="nucleotide sequence ID" value="NZ_AFWF01000007.1"/>
</dbReference>
<proteinExistence type="predicted"/>
<feature type="domain" description="OmpA-like" evidence="6">
    <location>
        <begin position="98"/>
        <end position="212"/>
    </location>
</feature>
<organism evidence="7 8">
    <name type="scientific">Vibrio ichthyoenteri ATCC 700023</name>
    <dbReference type="NCBI Taxonomy" id="870968"/>
    <lineage>
        <taxon>Bacteria</taxon>
        <taxon>Pseudomonadati</taxon>
        <taxon>Pseudomonadota</taxon>
        <taxon>Gammaproteobacteria</taxon>
        <taxon>Vibrionales</taxon>
        <taxon>Vibrionaceae</taxon>
        <taxon>Vibrio</taxon>
    </lineage>
</organism>
<dbReference type="SUPFAM" id="SSF103088">
    <property type="entry name" value="OmpA-like"/>
    <property type="match status" value="1"/>
</dbReference>
<dbReference type="Gene3D" id="3.30.1330.60">
    <property type="entry name" value="OmpA-like domain"/>
    <property type="match status" value="1"/>
</dbReference>
<evidence type="ECO:0000256" key="4">
    <source>
        <dbReference type="PROSITE-ProRule" id="PRU00473"/>
    </source>
</evidence>
<dbReference type="InterPro" id="IPR006665">
    <property type="entry name" value="OmpA-like"/>
</dbReference>
<dbReference type="OrthoDB" id="9792521at2"/>
<dbReference type="EMBL" id="AFWF01000007">
    <property type="protein sequence ID" value="EGU48906.1"/>
    <property type="molecule type" value="Genomic_DNA"/>
</dbReference>
<dbReference type="Pfam" id="PF00691">
    <property type="entry name" value="OmpA"/>
    <property type="match status" value="1"/>
</dbReference>
<protein>
    <submittedName>
        <fullName evidence="7">Outer membrane protein</fullName>
    </submittedName>
</protein>
<evidence type="ECO:0000313" key="7">
    <source>
        <dbReference type="EMBL" id="EGU48906.1"/>
    </source>
</evidence>
<dbReference type="InterPro" id="IPR050330">
    <property type="entry name" value="Bact_OuterMem_StrucFunc"/>
</dbReference>
<comment type="caution">
    <text evidence="7">The sequence shown here is derived from an EMBL/GenBank/DDBJ whole genome shotgun (WGS) entry which is preliminary data.</text>
</comment>
<dbReference type="Proteomes" id="UP000004605">
    <property type="component" value="Unassembled WGS sequence"/>
</dbReference>
<comment type="subcellular location">
    <subcellularLocation>
        <location evidence="1">Cell outer membrane</location>
    </subcellularLocation>
</comment>
<feature type="signal peptide" evidence="5">
    <location>
        <begin position="1"/>
        <end position="22"/>
    </location>
</feature>
<keyword evidence="5" id="KW-0732">Signal</keyword>
<dbReference type="PROSITE" id="PS51123">
    <property type="entry name" value="OMPA_2"/>
    <property type="match status" value="1"/>
</dbReference>
<dbReference type="InterPro" id="IPR006664">
    <property type="entry name" value="OMP_bac"/>
</dbReference>
<evidence type="ECO:0000259" key="6">
    <source>
        <dbReference type="PROSITE" id="PS51123"/>
    </source>
</evidence>
<evidence type="ECO:0000313" key="8">
    <source>
        <dbReference type="Proteomes" id="UP000004605"/>
    </source>
</evidence>
<keyword evidence="8" id="KW-1185">Reference proteome</keyword>
<dbReference type="CDD" id="cd07185">
    <property type="entry name" value="OmpA_C-like"/>
    <property type="match status" value="1"/>
</dbReference>
<dbReference type="InterPro" id="IPR036737">
    <property type="entry name" value="OmpA-like_sf"/>
</dbReference>